<evidence type="ECO:0000256" key="7">
    <source>
        <dbReference type="ARBA" id="ARBA00023237"/>
    </source>
</evidence>
<dbReference type="Pfam" id="PF07715">
    <property type="entry name" value="Plug"/>
    <property type="match status" value="1"/>
</dbReference>
<dbReference type="Proteomes" id="UP000318946">
    <property type="component" value="Chromosome"/>
</dbReference>
<evidence type="ECO:0000313" key="13">
    <source>
        <dbReference type="EMBL" id="BBL04477.1"/>
    </source>
</evidence>
<dbReference type="NCBIfam" id="TIGR04056">
    <property type="entry name" value="OMP_RagA_SusC"/>
    <property type="match status" value="1"/>
</dbReference>
<keyword evidence="6 8" id="KW-0472">Membrane</keyword>
<evidence type="ECO:0000313" key="14">
    <source>
        <dbReference type="Proteomes" id="UP000318946"/>
    </source>
</evidence>
<proteinExistence type="inferred from homology"/>
<keyword evidence="2 8" id="KW-0813">Transport</keyword>
<dbReference type="Pfam" id="PF13715">
    <property type="entry name" value="CarbopepD_reg_2"/>
    <property type="match status" value="1"/>
</dbReference>
<keyword evidence="3 8" id="KW-1134">Transmembrane beta strand</keyword>
<dbReference type="InterPro" id="IPR023996">
    <property type="entry name" value="TonB-dep_OMP_SusC/RagA"/>
</dbReference>
<dbReference type="InterPro" id="IPR037066">
    <property type="entry name" value="Plug_dom_sf"/>
</dbReference>
<keyword evidence="7 8" id="KW-0998">Cell outer membrane</keyword>
<dbReference type="InterPro" id="IPR036942">
    <property type="entry name" value="Beta-barrel_TonB_sf"/>
</dbReference>
<reference evidence="14" key="1">
    <citation type="submission" date="2019-06" db="EMBL/GenBank/DDBJ databases">
        <title>Alistipes onderdonkii subsp. vulgaris subsp. nov., Alistipes dispar sp. nov. and Alistipes communis sp. nov., isolated from human faeces, and creation of Alistipes onderdonkii subsp. onderdonkii subsp. nov.</title>
        <authorList>
            <person name="Sakamoto M."/>
            <person name="Ikeyama N."/>
            <person name="Ogata Y."/>
            <person name="Suda W."/>
            <person name="Iino T."/>
            <person name="Hattori M."/>
            <person name="Ohkuma M."/>
        </authorList>
    </citation>
    <scope>NUCLEOTIDE SEQUENCE [LARGE SCALE GENOMIC DNA]</scope>
    <source>
        <strain evidence="14">5CBH24</strain>
    </source>
</reference>
<feature type="signal peptide" evidence="10">
    <location>
        <begin position="1"/>
        <end position="21"/>
    </location>
</feature>
<feature type="chain" id="PRO_5021304618" evidence="10">
    <location>
        <begin position="22"/>
        <end position="1092"/>
    </location>
</feature>
<keyword evidence="14" id="KW-1185">Reference proteome</keyword>
<evidence type="ECO:0000256" key="2">
    <source>
        <dbReference type="ARBA" id="ARBA00022448"/>
    </source>
</evidence>
<dbReference type="Gene3D" id="2.60.40.1120">
    <property type="entry name" value="Carboxypeptidase-like, regulatory domain"/>
    <property type="match status" value="1"/>
</dbReference>
<evidence type="ECO:0000256" key="3">
    <source>
        <dbReference type="ARBA" id="ARBA00022452"/>
    </source>
</evidence>
<dbReference type="InterPro" id="IPR012910">
    <property type="entry name" value="Plug_dom"/>
</dbReference>
<dbReference type="NCBIfam" id="TIGR04057">
    <property type="entry name" value="SusC_RagA_signa"/>
    <property type="match status" value="1"/>
</dbReference>
<evidence type="ECO:0000256" key="9">
    <source>
        <dbReference type="RuleBase" id="RU003357"/>
    </source>
</evidence>
<evidence type="ECO:0000256" key="5">
    <source>
        <dbReference type="ARBA" id="ARBA00023077"/>
    </source>
</evidence>
<feature type="domain" description="TonB-dependent receptor plug" evidence="12">
    <location>
        <begin position="121"/>
        <end position="223"/>
    </location>
</feature>
<dbReference type="InterPro" id="IPR000531">
    <property type="entry name" value="Beta-barrel_TonB"/>
</dbReference>
<evidence type="ECO:0000256" key="8">
    <source>
        <dbReference type="PROSITE-ProRule" id="PRU01360"/>
    </source>
</evidence>
<dbReference type="Pfam" id="PF00593">
    <property type="entry name" value="TonB_dep_Rec_b-barrel"/>
    <property type="match status" value="1"/>
</dbReference>
<dbReference type="PROSITE" id="PS52016">
    <property type="entry name" value="TONB_DEPENDENT_REC_3"/>
    <property type="match status" value="1"/>
</dbReference>
<dbReference type="InterPro" id="IPR008969">
    <property type="entry name" value="CarboxyPept-like_regulatory"/>
</dbReference>
<keyword evidence="5 9" id="KW-0798">TonB box</keyword>
<dbReference type="InterPro" id="IPR039426">
    <property type="entry name" value="TonB-dep_rcpt-like"/>
</dbReference>
<evidence type="ECO:0000259" key="12">
    <source>
        <dbReference type="Pfam" id="PF07715"/>
    </source>
</evidence>
<evidence type="ECO:0000256" key="4">
    <source>
        <dbReference type="ARBA" id="ARBA00022692"/>
    </source>
</evidence>
<feature type="domain" description="TonB-dependent receptor-like beta-barrel" evidence="11">
    <location>
        <begin position="420"/>
        <end position="930"/>
    </location>
</feature>
<dbReference type="AlphaFoldDB" id="A0A4Y1WU91"/>
<dbReference type="Gene3D" id="2.170.130.10">
    <property type="entry name" value="TonB-dependent receptor, plug domain"/>
    <property type="match status" value="1"/>
</dbReference>
<keyword evidence="4 8" id="KW-0812">Transmembrane</keyword>
<organism evidence="13 14">
    <name type="scientific">Alistipes communis</name>
    <dbReference type="NCBI Taxonomy" id="2585118"/>
    <lineage>
        <taxon>Bacteria</taxon>
        <taxon>Pseudomonadati</taxon>
        <taxon>Bacteroidota</taxon>
        <taxon>Bacteroidia</taxon>
        <taxon>Bacteroidales</taxon>
        <taxon>Rikenellaceae</taxon>
        <taxon>Alistipes</taxon>
    </lineage>
</organism>
<keyword evidence="10" id="KW-0732">Signal</keyword>
<dbReference type="RefSeq" id="WP_162852314.1">
    <property type="nucleotide sequence ID" value="NZ_AP019735.1"/>
</dbReference>
<dbReference type="KEGG" id="acou:A5CBH24_17900"/>
<dbReference type="SUPFAM" id="SSF49464">
    <property type="entry name" value="Carboxypeptidase regulatory domain-like"/>
    <property type="match status" value="1"/>
</dbReference>
<name>A0A4Y1WU91_9BACT</name>
<dbReference type="GeneID" id="78342507"/>
<evidence type="ECO:0000256" key="6">
    <source>
        <dbReference type="ARBA" id="ARBA00023136"/>
    </source>
</evidence>
<comment type="similarity">
    <text evidence="8 9">Belongs to the TonB-dependent receptor family.</text>
</comment>
<dbReference type="EMBL" id="AP019735">
    <property type="protein sequence ID" value="BBL04477.1"/>
    <property type="molecule type" value="Genomic_DNA"/>
</dbReference>
<sequence length="1092" mass="122106">MKVFRLSVLSLVLTVSGGILALAAQNRTVSGKVLDAQQQPIVGVAVLVDGTTRGTTTSENGSFTLDIPAGEVVLNATYLGYIPQKVTVPSSKSEVTIYLQEDAIQLEEAVVIGYGTQKRVNLTGAVSTVSSKELENRVTHSVTNMLQGSVAGLNITTSSGKPGSTPSINIRGVNSVNSADPLVLIDGVVGDLNRVNPNDVESISVIKDASAAAVYGARAAFGVILVTTKSGSAKDGKATVRYSGRFGWEEATTSTDYENRGYWSVYEVNRFWQVENGGAKYINYTDHDMQQLLARVNDKTEHPDRPWVVEDVRNGRKQWVYYGNYDWWDMLFREKRPVQQHSVSLSGGTKDIKYLVSGAYDRQAGMQRAFPDIYNKYNLRSKIDFRINKWATFSNNTSFFSSNYNSQGDSGIDNTLRYGSVHALACYPMQNPDGSWLYSSPYQNYKVANGRHIMLNEGTHRNVDRRSDFSNTSRLVITPFKTLSITADFTYRLYQERNTSRSSPLSYREYPDGPMLEYNTGAGLNRLDEEVNTRNYYSTNVFANYDETFGGVHHLSGTFGMNYETWASKNISVGAEQLSSVDLDDLNLATKVGSEDAYGGGQNEYALLGFFGRINYDYKGRYLVEVSGRYDGTSRFEKNSRWGWFPSASVGWRISEEPFFGRAKNVVDNLKLRASFGSLGNQIITNNGSQVYYTYLRLITNHDFASFTFGDGSVGKYSSLGAPVASDLTWETAQQWDLGLDVSMLGNRFNLTADVYLRDTKDMLTEGIALPGVYGADSPNMNSADLRTKGYELTVNWRDQFQLAGKPFEYSIGFNISDYKSVITKYDNPERSFAKDYYEGMEIGEIWGFVTDGFFKTDEEAKAYAKEVDLSYSSGRLTGGWLAGDLKFVDLDGDGIWGIGGDTVDNPGDRKILGNSRPTFSYGINASIRWMGFDASVFFQGTGNHYWYPNGQTMNFWGCYSASYLSFMPIDFHGKVWSEDNPDAYFPRPRAYSATGGYLAKVNDHYLQNIRYLRLKNLTVGYTIPVSLTKKAGIDQIRVYFSGENLAYWSPLKKNTKYVDPEAAINRSSHAEFNRVYYPWPKTFMFGIDVTF</sequence>
<comment type="subcellular location">
    <subcellularLocation>
        <location evidence="1 8">Cell outer membrane</location>
        <topology evidence="1 8">Multi-pass membrane protein</topology>
    </subcellularLocation>
</comment>
<dbReference type="InterPro" id="IPR023997">
    <property type="entry name" value="TonB-dep_OMP_SusC/RagA_CS"/>
</dbReference>
<dbReference type="GO" id="GO:0009279">
    <property type="term" value="C:cell outer membrane"/>
    <property type="evidence" value="ECO:0007669"/>
    <property type="project" value="UniProtKB-SubCell"/>
</dbReference>
<evidence type="ECO:0000256" key="10">
    <source>
        <dbReference type="SAM" id="SignalP"/>
    </source>
</evidence>
<evidence type="ECO:0000256" key="1">
    <source>
        <dbReference type="ARBA" id="ARBA00004571"/>
    </source>
</evidence>
<gene>
    <name evidence="13" type="ORF">A5CBH24_17900</name>
</gene>
<dbReference type="Gene3D" id="2.40.170.20">
    <property type="entry name" value="TonB-dependent receptor, beta-barrel domain"/>
    <property type="match status" value="1"/>
</dbReference>
<dbReference type="FunFam" id="2.170.130.10:FF:000003">
    <property type="entry name" value="SusC/RagA family TonB-linked outer membrane protein"/>
    <property type="match status" value="1"/>
</dbReference>
<evidence type="ECO:0000259" key="11">
    <source>
        <dbReference type="Pfam" id="PF00593"/>
    </source>
</evidence>
<accession>A0A4Y1WU91</accession>
<dbReference type="SUPFAM" id="SSF56935">
    <property type="entry name" value="Porins"/>
    <property type="match status" value="1"/>
</dbReference>
<protein>
    <submittedName>
        <fullName evidence="13">SusC/RagA family TonB-linked outer membrane protein</fullName>
    </submittedName>
</protein>